<dbReference type="EMBL" id="JAUBYV010000001">
    <property type="protein sequence ID" value="KAK2629721.1"/>
    <property type="molecule type" value="Genomic_DNA"/>
</dbReference>
<evidence type="ECO:0000313" key="2">
    <source>
        <dbReference type="EMBL" id="KAK2629721.1"/>
    </source>
</evidence>
<proteinExistence type="predicted"/>
<dbReference type="Proteomes" id="UP001285354">
    <property type="component" value="Unassembled WGS sequence"/>
</dbReference>
<name>A0AAD9T544_9HELO</name>
<evidence type="ECO:0000313" key="3">
    <source>
        <dbReference type="Proteomes" id="UP001285354"/>
    </source>
</evidence>
<dbReference type="AlphaFoldDB" id="A0AAD9T544"/>
<feature type="transmembrane region" description="Helical" evidence="1">
    <location>
        <begin position="65"/>
        <end position="85"/>
    </location>
</feature>
<gene>
    <name evidence="2" type="ORF">QTJ16_000541</name>
</gene>
<accession>A0AAD9T544</accession>
<protein>
    <submittedName>
        <fullName evidence="2">Uncharacterized protein</fullName>
    </submittedName>
</protein>
<sequence>MKLHLRLITWTQIPISLNAVNTDVILPWTSFNLQSLTSSSNVMPSKRQVRRTTPKHRPRSTCKTICLAFVVLLALTLALFFLLYLHPYHRALAHELSYFSELQRLDKLESQWLDRPDYLPNSPRKPPAYNNRTLPLIHDIPQLSSWDFQEQMDLHADGTSRHHEREAWVYFGGTPRRYGLMDRISAFQRPNGSCVDAEEICAAYNEGFNAVIERFHVDRGVHHGGKRTSSAFFAFADCDVSPLMCDNTNQRPVSLLHMKTIQPCRADYDTEVKWACGMRYTSVRLPLRRMPFKKTQTIAGCVVPVFPSALEQLHAMLAWDGSIEALAAFEEGSDYVDVVEALPDVGDVEEDDR</sequence>
<keyword evidence="3" id="KW-1185">Reference proteome</keyword>
<keyword evidence="1" id="KW-0812">Transmembrane</keyword>
<keyword evidence="1" id="KW-1133">Transmembrane helix</keyword>
<keyword evidence="1" id="KW-0472">Membrane</keyword>
<organism evidence="2 3">
    <name type="scientific">Diplocarpon rosae</name>
    <dbReference type="NCBI Taxonomy" id="946125"/>
    <lineage>
        <taxon>Eukaryota</taxon>
        <taxon>Fungi</taxon>
        <taxon>Dikarya</taxon>
        <taxon>Ascomycota</taxon>
        <taxon>Pezizomycotina</taxon>
        <taxon>Leotiomycetes</taxon>
        <taxon>Helotiales</taxon>
        <taxon>Drepanopezizaceae</taxon>
        <taxon>Diplocarpon</taxon>
    </lineage>
</organism>
<comment type="caution">
    <text evidence="2">The sequence shown here is derived from an EMBL/GenBank/DDBJ whole genome shotgun (WGS) entry which is preliminary data.</text>
</comment>
<reference evidence="2" key="1">
    <citation type="submission" date="2023-06" db="EMBL/GenBank/DDBJ databases">
        <title>Draft genome of Marssonina rosae.</title>
        <authorList>
            <person name="Cheng Q."/>
        </authorList>
    </citation>
    <scope>NUCLEOTIDE SEQUENCE</scope>
    <source>
        <strain evidence="2">R4</strain>
    </source>
</reference>
<evidence type="ECO:0000256" key="1">
    <source>
        <dbReference type="SAM" id="Phobius"/>
    </source>
</evidence>